<sequence>MVAKADKTARMRARSIAISASLLELKTLSAEIRSNAHAFRENLDRVAGSDALSSMRHLLNTIR</sequence>
<comment type="caution">
    <text evidence="1">The sequence shown here is derived from an EMBL/GenBank/DDBJ whole genome shotgun (WGS) entry which is preliminary data.</text>
</comment>
<reference evidence="1 2" key="1">
    <citation type="journal article" date="2014" name="Int. J. Syst. Evol. Microbiol.">
        <title>Complete genome sequence of Corynebacterium casei LMG S-19264T (=DSM 44701T), isolated from a smear-ripened cheese.</title>
        <authorList>
            <consortium name="US DOE Joint Genome Institute (JGI-PGF)"/>
            <person name="Walter F."/>
            <person name="Albersmeier A."/>
            <person name="Kalinowski J."/>
            <person name="Ruckert C."/>
        </authorList>
    </citation>
    <scope>NUCLEOTIDE SEQUENCE [LARGE SCALE GENOMIC DNA]</scope>
    <source>
        <strain evidence="1 2">CGMCC 1.9161</strain>
    </source>
</reference>
<dbReference type="EMBL" id="BMMF01000005">
    <property type="protein sequence ID" value="GGK34844.1"/>
    <property type="molecule type" value="Genomic_DNA"/>
</dbReference>
<dbReference type="AlphaFoldDB" id="A0A917Q864"/>
<keyword evidence="2" id="KW-1185">Reference proteome</keyword>
<name>A0A917Q864_9HYPH</name>
<accession>A0A917Q864</accession>
<dbReference type="Proteomes" id="UP000600449">
    <property type="component" value="Unassembled WGS sequence"/>
</dbReference>
<evidence type="ECO:0000313" key="1">
    <source>
        <dbReference type="EMBL" id="GGK34844.1"/>
    </source>
</evidence>
<protein>
    <submittedName>
        <fullName evidence="1">Uncharacterized protein</fullName>
    </submittedName>
</protein>
<gene>
    <name evidence="1" type="ORF">GCM10011322_22030</name>
</gene>
<proteinExistence type="predicted"/>
<organism evidence="1 2">
    <name type="scientific">Salinarimonas ramus</name>
    <dbReference type="NCBI Taxonomy" id="690164"/>
    <lineage>
        <taxon>Bacteria</taxon>
        <taxon>Pseudomonadati</taxon>
        <taxon>Pseudomonadota</taxon>
        <taxon>Alphaproteobacteria</taxon>
        <taxon>Hyphomicrobiales</taxon>
        <taxon>Salinarimonadaceae</taxon>
        <taxon>Salinarimonas</taxon>
    </lineage>
</organism>
<evidence type="ECO:0000313" key="2">
    <source>
        <dbReference type="Proteomes" id="UP000600449"/>
    </source>
</evidence>